<dbReference type="EnsemblPlants" id="TraesCS5A02G524000.1">
    <property type="protein sequence ID" value="TraesCS5A02G524000.1"/>
    <property type="gene ID" value="TraesCS5A02G524000"/>
</dbReference>
<dbReference type="GO" id="GO:0005634">
    <property type="term" value="C:nucleus"/>
    <property type="evidence" value="ECO:0000318"/>
    <property type="project" value="GO_Central"/>
</dbReference>
<comment type="similarity">
    <text evidence="9">Belongs to the HSF family.</text>
</comment>
<dbReference type="SUPFAM" id="SSF46785">
    <property type="entry name" value="Winged helix' DNA-binding domain"/>
    <property type="match status" value="1"/>
</dbReference>
<dbReference type="GO" id="GO:0003700">
    <property type="term" value="F:DNA-binding transcription factor activity"/>
    <property type="evidence" value="ECO:0000318"/>
    <property type="project" value="GO_Central"/>
</dbReference>
<dbReference type="GO" id="GO:0034605">
    <property type="term" value="P:cellular response to heat"/>
    <property type="evidence" value="ECO:0000318"/>
    <property type="project" value="GO_Central"/>
</dbReference>
<keyword evidence="3" id="KW-0597">Phosphoprotein</keyword>
<dbReference type="SMR" id="A0A3B6KRH7"/>
<dbReference type="SMART" id="SM00415">
    <property type="entry name" value="HSF"/>
    <property type="match status" value="1"/>
</dbReference>
<evidence type="ECO:0000313" key="12">
    <source>
        <dbReference type="EnsemblPlants" id="TraesCS5A02G524000.1"/>
    </source>
</evidence>
<evidence type="ECO:0000256" key="4">
    <source>
        <dbReference type="ARBA" id="ARBA00023015"/>
    </source>
</evidence>
<keyword evidence="4" id="KW-0805">Transcription regulation</keyword>
<dbReference type="AlphaFoldDB" id="A0A3B6KRH7"/>
<evidence type="ECO:0000256" key="6">
    <source>
        <dbReference type="ARBA" id="ARBA00023125"/>
    </source>
</evidence>
<feature type="coiled-coil region" evidence="10">
    <location>
        <begin position="137"/>
        <end position="164"/>
    </location>
</feature>
<reference evidence="12" key="1">
    <citation type="submission" date="2018-08" db="EMBL/GenBank/DDBJ databases">
        <authorList>
            <person name="Rossello M."/>
        </authorList>
    </citation>
    <scope>NUCLEOTIDE SEQUENCE [LARGE SCALE GENOMIC DNA]</scope>
    <source>
        <strain evidence="12">cv. Chinese Spring</strain>
    </source>
</reference>
<dbReference type="STRING" id="4565.A0A3B6KRH7"/>
<keyword evidence="6" id="KW-0238">DNA-binding</keyword>
<dbReference type="Gramene" id="TraesROB_scaffold_025225_01G000200.1">
    <property type="protein sequence ID" value="TraesROB_scaffold_025225_01G000200.1"/>
    <property type="gene ID" value="TraesROB_scaffold_025225_01G000200"/>
</dbReference>
<dbReference type="FunFam" id="1.10.10.10:FF:000037">
    <property type="entry name" value="Heat stress transcription factor B-4"/>
    <property type="match status" value="1"/>
</dbReference>
<evidence type="ECO:0000256" key="2">
    <source>
        <dbReference type="ARBA" id="ARBA00011233"/>
    </source>
</evidence>
<dbReference type="InterPro" id="IPR036390">
    <property type="entry name" value="WH_DNA-bd_sf"/>
</dbReference>
<dbReference type="PANTHER" id="PTHR10015:SF331">
    <property type="entry name" value="HEAT STRESS TRANSCRIPTION FACTOR C-2B"/>
    <property type="match status" value="1"/>
</dbReference>
<name>A0A3B6KRH7_WHEAT</name>
<evidence type="ECO:0000313" key="13">
    <source>
        <dbReference type="Proteomes" id="UP000019116"/>
    </source>
</evidence>
<feature type="domain" description="HSF-type DNA-binding" evidence="11">
    <location>
        <begin position="13"/>
        <end position="106"/>
    </location>
</feature>
<keyword evidence="10" id="KW-0175">Coiled coil</keyword>
<dbReference type="InterPro" id="IPR036388">
    <property type="entry name" value="WH-like_DNA-bd_sf"/>
</dbReference>
<dbReference type="Gene3D" id="1.10.10.10">
    <property type="entry name" value="Winged helix-like DNA-binding domain superfamily/Winged helix DNA-binding domain"/>
    <property type="match status" value="1"/>
</dbReference>
<dbReference type="PANTHER" id="PTHR10015">
    <property type="entry name" value="HEAT SHOCK TRANSCRIPTION FACTOR"/>
    <property type="match status" value="1"/>
</dbReference>
<keyword evidence="7" id="KW-0804">Transcription</keyword>
<dbReference type="InterPro" id="IPR000232">
    <property type="entry name" value="HSF_DNA-bd"/>
</dbReference>
<evidence type="ECO:0000256" key="3">
    <source>
        <dbReference type="ARBA" id="ARBA00022553"/>
    </source>
</evidence>
<dbReference type="Gramene" id="TraesCLE_scaffold_071988_01G000200.1">
    <property type="protein sequence ID" value="TraesCLE_scaffold_071988_01G000200.1"/>
    <property type="gene ID" value="TraesCLE_scaffold_071988_01G000200"/>
</dbReference>
<evidence type="ECO:0000256" key="9">
    <source>
        <dbReference type="RuleBase" id="RU004020"/>
    </source>
</evidence>
<sequence>MAKEYSESGGLVGLMPFVAKTYSMVEDPATDDVIAWGRGGNSFIVADLLVFSGTLLPAHFKHCKFSNFVRQLNTYGFQKVDPNRWEYAHVLFLRGHAHLLHQIVRLTNNNSKRKPKDDDDHNNTMVATEVILLKQEQKAIKDRLAAMSRQVRETERRRKQMLDVLLKVVRDPEVLRPLLGNNESEEKGAEVKRLRLQLLDREGQVGSTNSMSVDGPLYDTTQDEVFVPETGIDFTGFYTGGGFVADGSGEDPSYAFPMDNDY</sequence>
<dbReference type="Proteomes" id="UP000019116">
    <property type="component" value="Chromosome 5A"/>
</dbReference>
<reference evidence="12" key="2">
    <citation type="submission" date="2018-10" db="UniProtKB">
        <authorList>
            <consortium name="EnsemblPlants"/>
        </authorList>
    </citation>
    <scope>IDENTIFICATION</scope>
</reference>
<evidence type="ECO:0000256" key="8">
    <source>
        <dbReference type="ARBA" id="ARBA00023242"/>
    </source>
</evidence>
<dbReference type="GO" id="GO:0043565">
    <property type="term" value="F:sequence-specific DNA binding"/>
    <property type="evidence" value="ECO:0007669"/>
    <property type="project" value="InterPro"/>
</dbReference>
<proteinExistence type="inferred from homology"/>
<keyword evidence="5" id="KW-0346">Stress response</keyword>
<comment type="subunit">
    <text evidence="2">Homotrimer.</text>
</comment>
<organism evidence="12">
    <name type="scientific">Triticum aestivum</name>
    <name type="common">Wheat</name>
    <dbReference type="NCBI Taxonomy" id="4565"/>
    <lineage>
        <taxon>Eukaryota</taxon>
        <taxon>Viridiplantae</taxon>
        <taxon>Streptophyta</taxon>
        <taxon>Embryophyta</taxon>
        <taxon>Tracheophyta</taxon>
        <taxon>Spermatophyta</taxon>
        <taxon>Magnoliopsida</taxon>
        <taxon>Liliopsida</taxon>
        <taxon>Poales</taxon>
        <taxon>Poaceae</taxon>
        <taxon>BOP clade</taxon>
        <taxon>Pooideae</taxon>
        <taxon>Triticodae</taxon>
        <taxon>Triticeae</taxon>
        <taxon>Triticinae</taxon>
        <taxon>Triticum</taxon>
    </lineage>
</organism>
<dbReference type="OrthoDB" id="60033at2759"/>
<keyword evidence="13" id="KW-1185">Reference proteome</keyword>
<dbReference type="Gramene" id="TraesCS5A02G524000.1">
    <property type="protein sequence ID" value="TraesCS5A02G524000.1"/>
    <property type="gene ID" value="TraesCS5A02G524000"/>
</dbReference>
<evidence type="ECO:0000256" key="7">
    <source>
        <dbReference type="ARBA" id="ARBA00023163"/>
    </source>
</evidence>
<dbReference type="Pfam" id="PF00447">
    <property type="entry name" value="HSF_DNA-bind"/>
    <property type="match status" value="1"/>
</dbReference>
<keyword evidence="8" id="KW-0539">Nucleus</keyword>
<dbReference type="PRINTS" id="PR00056">
    <property type="entry name" value="HSFDOMAIN"/>
</dbReference>
<comment type="subcellular location">
    <subcellularLocation>
        <location evidence="1">Nucleus</location>
    </subcellularLocation>
</comment>
<evidence type="ECO:0000256" key="5">
    <source>
        <dbReference type="ARBA" id="ARBA00023016"/>
    </source>
</evidence>
<evidence type="ECO:0000256" key="1">
    <source>
        <dbReference type="ARBA" id="ARBA00004123"/>
    </source>
</evidence>
<dbReference type="Gramene" id="TraesCS5A03G1223300.1">
    <property type="protein sequence ID" value="TraesCS5A03G1223300.1.CDS"/>
    <property type="gene ID" value="TraesCS5A03G1223300"/>
</dbReference>
<dbReference type="Gramene" id="TraesCAD_scaffold_097951_01G000200.1">
    <property type="protein sequence ID" value="TraesCAD_scaffold_097951_01G000200.1"/>
    <property type="gene ID" value="TraesCAD_scaffold_097951_01G000200"/>
</dbReference>
<evidence type="ECO:0000256" key="10">
    <source>
        <dbReference type="SAM" id="Coils"/>
    </source>
</evidence>
<evidence type="ECO:0000259" key="11">
    <source>
        <dbReference type="SMART" id="SM00415"/>
    </source>
</evidence>
<accession>A0A3B6KRH7</accession>
<protein>
    <recommendedName>
        <fullName evidence="11">HSF-type DNA-binding domain-containing protein</fullName>
    </recommendedName>
</protein>